<dbReference type="Proteomes" id="UP001529510">
    <property type="component" value="Unassembled WGS sequence"/>
</dbReference>
<dbReference type="EMBL" id="JAMKFB020000012">
    <property type="protein sequence ID" value="KAL0179913.1"/>
    <property type="molecule type" value="Genomic_DNA"/>
</dbReference>
<dbReference type="GO" id="GO:0006364">
    <property type="term" value="P:rRNA processing"/>
    <property type="evidence" value="ECO:0007669"/>
    <property type="project" value="UniProtKB-UniRule"/>
</dbReference>
<evidence type="ECO:0000313" key="3">
    <source>
        <dbReference type="EMBL" id="KAL0179913.1"/>
    </source>
</evidence>
<keyword evidence="1" id="KW-0687">Ribonucleoprotein</keyword>
<accession>A0ABD0Q2N2</accession>
<feature type="compositionally biased region" description="Acidic residues" evidence="2">
    <location>
        <begin position="1"/>
        <end position="20"/>
    </location>
</feature>
<comment type="subcellular location">
    <subcellularLocation>
        <location evidence="1">Nucleus</location>
        <location evidence="1">Nucleolus</location>
    </subcellularLocation>
</comment>
<evidence type="ECO:0000313" key="4">
    <source>
        <dbReference type="Proteomes" id="UP001529510"/>
    </source>
</evidence>
<protein>
    <recommendedName>
        <fullName evidence="1">HEAT repeat-containing protein 1</fullName>
    </recommendedName>
</protein>
<dbReference type="PANTHER" id="PTHR13457">
    <property type="entry name" value="BAP28"/>
    <property type="match status" value="1"/>
</dbReference>
<reference evidence="3 4" key="1">
    <citation type="submission" date="2024-05" db="EMBL/GenBank/DDBJ databases">
        <title>Genome sequencing and assembly of Indian major carp, Cirrhinus mrigala (Hamilton, 1822).</title>
        <authorList>
            <person name="Mohindra V."/>
            <person name="Chowdhury L.M."/>
            <person name="Lal K."/>
            <person name="Jena J.K."/>
        </authorList>
    </citation>
    <scope>NUCLEOTIDE SEQUENCE [LARGE SCALE GENOMIC DNA]</scope>
    <source>
        <strain evidence="3">CM1030</strain>
        <tissue evidence="3">Blood</tissue>
    </source>
</reference>
<feature type="non-terminal residue" evidence="3">
    <location>
        <position position="63"/>
    </location>
</feature>
<keyword evidence="1" id="KW-0690">Ribosome biogenesis</keyword>
<sequence>KPFFDSDDGEEDSDDDENDDNVTKSSLLLQYVLDCLHKIFLYDTQRFLSKERAEALLGPLVDQ</sequence>
<feature type="non-terminal residue" evidence="3">
    <location>
        <position position="1"/>
    </location>
</feature>
<gene>
    <name evidence="3" type="ORF">M9458_025355</name>
</gene>
<dbReference type="InterPro" id="IPR040191">
    <property type="entry name" value="UTP10"/>
</dbReference>
<comment type="caution">
    <text evidence="3">The sequence shown here is derived from an EMBL/GenBank/DDBJ whole genome shotgun (WGS) entry which is preliminary data.</text>
</comment>
<dbReference type="GO" id="GO:1990904">
    <property type="term" value="C:ribonucleoprotein complex"/>
    <property type="evidence" value="ECO:0007669"/>
    <property type="project" value="UniProtKB-KW"/>
</dbReference>
<keyword evidence="1" id="KW-0698">rRNA processing</keyword>
<dbReference type="GO" id="GO:0005730">
    <property type="term" value="C:nucleolus"/>
    <property type="evidence" value="ECO:0007669"/>
    <property type="project" value="UniProtKB-SubCell"/>
</dbReference>
<keyword evidence="1" id="KW-0539">Nucleus</keyword>
<comment type="similarity">
    <text evidence="1">Belongs to the HEATR1/UTP10 family.</text>
</comment>
<dbReference type="AlphaFoldDB" id="A0ABD0Q2N2"/>
<evidence type="ECO:0000256" key="2">
    <source>
        <dbReference type="SAM" id="MobiDB-lite"/>
    </source>
</evidence>
<keyword evidence="4" id="KW-1185">Reference proteome</keyword>
<organism evidence="3 4">
    <name type="scientific">Cirrhinus mrigala</name>
    <name type="common">Mrigala</name>
    <dbReference type="NCBI Taxonomy" id="683832"/>
    <lineage>
        <taxon>Eukaryota</taxon>
        <taxon>Metazoa</taxon>
        <taxon>Chordata</taxon>
        <taxon>Craniata</taxon>
        <taxon>Vertebrata</taxon>
        <taxon>Euteleostomi</taxon>
        <taxon>Actinopterygii</taxon>
        <taxon>Neopterygii</taxon>
        <taxon>Teleostei</taxon>
        <taxon>Ostariophysi</taxon>
        <taxon>Cypriniformes</taxon>
        <taxon>Cyprinidae</taxon>
        <taxon>Labeoninae</taxon>
        <taxon>Labeonini</taxon>
        <taxon>Cirrhinus</taxon>
    </lineage>
</organism>
<feature type="region of interest" description="Disordered" evidence="2">
    <location>
        <begin position="1"/>
        <end position="21"/>
    </location>
</feature>
<dbReference type="PANTHER" id="PTHR13457:SF1">
    <property type="entry name" value="HEAT REPEAT-CONTAINING PROTEIN 1"/>
    <property type="match status" value="1"/>
</dbReference>
<proteinExistence type="inferred from homology"/>
<evidence type="ECO:0000256" key="1">
    <source>
        <dbReference type="RuleBase" id="RU367065"/>
    </source>
</evidence>
<comment type="function">
    <text evidence="1">Involved in nucleolar processing of pre-18S ribosomal RNA.</text>
</comment>
<name>A0ABD0Q2N2_CIRMR</name>